<name>A0A1R3W5K3_9GAMM</name>
<dbReference type="SUPFAM" id="SSF56935">
    <property type="entry name" value="Porins"/>
    <property type="match status" value="1"/>
</dbReference>
<dbReference type="AlphaFoldDB" id="A0A1R3W5K3"/>
<keyword evidence="1" id="KW-0732">Signal</keyword>
<reference evidence="2 3" key="1">
    <citation type="submission" date="2017-01" db="EMBL/GenBank/DDBJ databases">
        <authorList>
            <person name="Mah S.A."/>
            <person name="Swanson W.J."/>
            <person name="Moy G.W."/>
            <person name="Vacquier V.D."/>
        </authorList>
    </citation>
    <scope>NUCLEOTIDE SEQUENCE [LARGE SCALE GENOMIC DNA]</scope>
    <source>
        <strain evidence="2 3">M9</strain>
    </source>
</reference>
<dbReference type="EMBL" id="FTPK01000003">
    <property type="protein sequence ID" value="SIT72846.1"/>
    <property type="molecule type" value="Genomic_DNA"/>
</dbReference>
<evidence type="ECO:0000313" key="2">
    <source>
        <dbReference type="EMBL" id="SIT72846.1"/>
    </source>
</evidence>
<keyword evidence="3" id="KW-1185">Reference proteome</keyword>
<accession>A0A1R3W5K3</accession>
<proteinExistence type="predicted"/>
<organism evidence="2 3">
    <name type="scientific">Ectothiorhodosinus mongolicus</name>
    <dbReference type="NCBI Taxonomy" id="233100"/>
    <lineage>
        <taxon>Bacteria</taxon>
        <taxon>Pseudomonadati</taxon>
        <taxon>Pseudomonadota</taxon>
        <taxon>Gammaproteobacteria</taxon>
        <taxon>Chromatiales</taxon>
        <taxon>Ectothiorhodospiraceae</taxon>
        <taxon>Ectothiorhodosinus</taxon>
    </lineage>
</organism>
<dbReference type="Gene3D" id="2.40.160.10">
    <property type="entry name" value="Porin"/>
    <property type="match status" value="1"/>
</dbReference>
<dbReference type="InterPro" id="IPR023614">
    <property type="entry name" value="Porin_dom_sf"/>
</dbReference>
<feature type="signal peptide" evidence="1">
    <location>
        <begin position="1"/>
        <end position="38"/>
    </location>
</feature>
<protein>
    <submittedName>
        <fullName evidence="2">Short chain amide porin</fullName>
    </submittedName>
</protein>
<evidence type="ECO:0000313" key="3">
    <source>
        <dbReference type="Proteomes" id="UP000223759"/>
    </source>
</evidence>
<dbReference type="STRING" id="233100.SAMN05216526_1747"/>
<dbReference type="Proteomes" id="UP000223759">
    <property type="component" value="Unassembled WGS sequence"/>
</dbReference>
<sequence length="385" mass="41910">MKSKNTESRPMLKSRRSRLSAAVIASMSALAMTSAAHAGATINIGPNQSFTIGGGLMATYLSVENGADNGSRSSEFSVDLMRLYTTAQIAEGIFFDFNLEHVDAEKDTRLLDAVARFEFNDWANVRVGRTVLPMTRAGMSGPFFVGAIGLNQYPLTEQWTGRQSFRDDGAVLWGQGALGEAHFKYHLGVFNGGSTPSDSPLMASRLTLNFWDAEPGYFHANTYYGAANILAIGVALQRQSDVIKKTDDSRGNYQAYGVDFLMERVLDDGAVFTIDAAYNDYDLDGGTFDSSGNRSASAAAGSNSAYYIQGSYMFPASNALGRLRPYLRYENVNPDAGSDTEKWSLGLEYVINGHNAKVSGVLGRIDEKDSNEANNFFMLGLQFQI</sequence>
<evidence type="ECO:0000256" key="1">
    <source>
        <dbReference type="SAM" id="SignalP"/>
    </source>
</evidence>
<feature type="chain" id="PRO_5013340228" evidence="1">
    <location>
        <begin position="39"/>
        <end position="385"/>
    </location>
</feature>
<gene>
    <name evidence="2" type="ORF">SAMN05216526_1747</name>
</gene>